<comment type="caution">
    <text evidence="14">The sequence shown here is derived from an EMBL/GenBank/DDBJ whole genome shotgun (WGS) entry which is preliminary data.</text>
</comment>
<gene>
    <name evidence="14" type="ORF">EGH73_04420</name>
</gene>
<dbReference type="InterPro" id="IPR027256">
    <property type="entry name" value="P-typ_ATPase_IB"/>
</dbReference>
<evidence type="ECO:0000256" key="8">
    <source>
        <dbReference type="ARBA" id="ARBA00022967"/>
    </source>
</evidence>
<feature type="domain" description="Heavy metal binding" evidence="13">
    <location>
        <begin position="179"/>
        <end position="205"/>
    </location>
</feature>
<dbReference type="SFLD" id="SFLDS00003">
    <property type="entry name" value="Haloacid_Dehalogenase"/>
    <property type="match status" value="1"/>
</dbReference>
<feature type="domain" description="P-type ATPase A" evidence="12">
    <location>
        <begin position="360"/>
        <end position="459"/>
    </location>
</feature>
<evidence type="ECO:0000256" key="2">
    <source>
        <dbReference type="ARBA" id="ARBA00006024"/>
    </source>
</evidence>
<dbReference type="PROSITE" id="PS00154">
    <property type="entry name" value="ATPASE_E1_E2"/>
    <property type="match status" value="1"/>
</dbReference>
<dbReference type="InterPro" id="IPR023299">
    <property type="entry name" value="ATPase_P-typ_cyto_dom_N"/>
</dbReference>
<dbReference type="InterPro" id="IPR001757">
    <property type="entry name" value="P_typ_ATPase"/>
</dbReference>
<evidence type="ECO:0000256" key="7">
    <source>
        <dbReference type="ARBA" id="ARBA00022840"/>
    </source>
</evidence>
<dbReference type="InterPro" id="IPR023214">
    <property type="entry name" value="HAD_sf"/>
</dbReference>
<dbReference type="CDD" id="cd02094">
    <property type="entry name" value="P-type_ATPase_Cu-like"/>
    <property type="match status" value="1"/>
</dbReference>
<dbReference type="InterPro" id="IPR008250">
    <property type="entry name" value="ATPase_P-typ_transduc_dom_A_sf"/>
</dbReference>
<dbReference type="InterPro" id="IPR036412">
    <property type="entry name" value="HAD-like_sf"/>
</dbReference>
<dbReference type="Pfam" id="PF19335">
    <property type="entry name" value="HMBD"/>
    <property type="match status" value="3"/>
</dbReference>
<dbReference type="InterPro" id="IPR044492">
    <property type="entry name" value="P_typ_ATPase_HD_dom"/>
</dbReference>
<comment type="similarity">
    <text evidence="2 11">Belongs to the cation transport ATPase (P-type) (TC 3.A.3) family. Type IB subfamily.</text>
</comment>
<evidence type="ECO:0000313" key="14">
    <source>
        <dbReference type="EMBL" id="ROI14205.1"/>
    </source>
</evidence>
<keyword evidence="5 11" id="KW-0479">Metal-binding</keyword>
<evidence type="ECO:0000256" key="1">
    <source>
        <dbReference type="ARBA" id="ARBA00004651"/>
    </source>
</evidence>
<feature type="domain" description="Heavy metal binding" evidence="13">
    <location>
        <begin position="23"/>
        <end position="51"/>
    </location>
</feature>
<feature type="transmembrane region" description="Helical" evidence="11">
    <location>
        <begin position="285"/>
        <end position="312"/>
    </location>
</feature>
<dbReference type="AlphaFoldDB" id="A0A3N0XAM3"/>
<feature type="domain" description="Heavy metal binding" evidence="13">
    <location>
        <begin position="142"/>
        <end position="170"/>
    </location>
</feature>
<sequence>MDHHNHHSQDNPHPNQRISPSSVYYCPMECEGEKLYFKPGRCPVCNMFLVPIEEREDHKNKPRTYSKTNLPESFKDKIGDYFCPMFCEGDKTYESDSGCPVCHMHLEEITEDLVRSQMPDAGSLHTHQNTKHLTPNIHQEGKYYCPMYCEGEKVYDSNVGCPVCGMDLVKIPEKKAIEYTCPMHPEIVQNEPGNCPICGMDLVPKPSKDNDHEDETYKLLKRKFWIALGFSVPVFILSMGGMFIDWPFSHQIQGILELILTLPVLFYAGWFLMKRGWISFKTWNLNMFSLIALGVAAAMIFSLIALFVSDILPHELAHGGRVPLYFESVCVILTLVIMGQMMEARAHMKTGKAIEALMNLSPDTANLIVDGKEKKVSLAEVKINDILRVKPGEKIPVDGKITEGNSNVDEAMITGEAIPVEKKSGDKVTSGTINGNGSFLMRTEKVGDETLLSQIIKMVNDASRSKAPIQKLADKISKIFVPTVIAISVLTFVLWYIFGGENKLIYAFVNAVAVLIVACPCALGLATPMSLMVGIGKGAQNGILIKNAEALEEMHKINVLITDKTGTLTEGKPSLDHIETLENINKNESSEAYLDQREKILKLAGSLNQNSEHPLSNAVLDKFKAENLQFENVQNFENISGKGVKGIINNEDVLLGNEALLKHFNIEIPEGLKQKVIQKQDEAKTISYLAKSGKVIGFLSFSDKIKSTSKQAIDYLHSQNIQVIMMTGDNEHTAKAVATELGIKNYKANCLPEDKMNEIKKLQSEGKIVAMTGDGINDAPALAQSNIGIAMGTGTDVAMESAEITLLKGDILGVAKSKILSEKLLKNIKENLFFAFIYNVLGIPLAAGLLYPFFGILLSPMIAAAAMSFSSVSVILNSLRLNNVKLEI</sequence>
<dbReference type="Pfam" id="PF00122">
    <property type="entry name" value="E1-E2_ATPase"/>
    <property type="match status" value="1"/>
</dbReference>
<evidence type="ECO:0000256" key="4">
    <source>
        <dbReference type="ARBA" id="ARBA00022692"/>
    </source>
</evidence>
<dbReference type="SFLD" id="SFLDF00027">
    <property type="entry name" value="p-type_atpase"/>
    <property type="match status" value="1"/>
</dbReference>
<feature type="transmembrane region" description="Helical" evidence="11">
    <location>
        <begin position="857"/>
        <end position="879"/>
    </location>
</feature>
<keyword evidence="8" id="KW-1278">Translocase</keyword>
<proteinExistence type="inferred from homology"/>
<keyword evidence="3 11" id="KW-1003">Cell membrane</keyword>
<evidence type="ECO:0000313" key="15">
    <source>
        <dbReference type="Proteomes" id="UP000267623"/>
    </source>
</evidence>
<evidence type="ECO:0000256" key="11">
    <source>
        <dbReference type="RuleBase" id="RU362081"/>
    </source>
</evidence>
<evidence type="ECO:0000256" key="9">
    <source>
        <dbReference type="ARBA" id="ARBA00022989"/>
    </source>
</evidence>
<dbReference type="GO" id="GO:0043682">
    <property type="term" value="F:P-type divalent copper transporter activity"/>
    <property type="evidence" value="ECO:0007669"/>
    <property type="project" value="TreeGrafter"/>
</dbReference>
<dbReference type="FunFam" id="2.70.150.10:FF:000020">
    <property type="entry name" value="Copper-exporting P-type ATPase A"/>
    <property type="match status" value="1"/>
</dbReference>
<dbReference type="InterPro" id="IPR018303">
    <property type="entry name" value="ATPase_P-typ_P_site"/>
</dbReference>
<dbReference type="Gene3D" id="3.40.50.1000">
    <property type="entry name" value="HAD superfamily/HAD-like"/>
    <property type="match status" value="1"/>
</dbReference>
<dbReference type="GO" id="GO:0005507">
    <property type="term" value="F:copper ion binding"/>
    <property type="evidence" value="ECO:0007669"/>
    <property type="project" value="TreeGrafter"/>
</dbReference>
<dbReference type="PANTHER" id="PTHR43520">
    <property type="entry name" value="ATP7, ISOFORM B"/>
    <property type="match status" value="1"/>
</dbReference>
<feature type="transmembrane region" description="Helical" evidence="11">
    <location>
        <begin position="224"/>
        <end position="244"/>
    </location>
</feature>
<keyword evidence="10 11" id="KW-0472">Membrane</keyword>
<dbReference type="PANTHER" id="PTHR43520:SF8">
    <property type="entry name" value="P-TYPE CU(+) TRANSPORTER"/>
    <property type="match status" value="1"/>
</dbReference>
<dbReference type="Gene3D" id="3.40.1110.10">
    <property type="entry name" value="Calcium-transporting ATPase, cytoplasmic domain N"/>
    <property type="match status" value="1"/>
</dbReference>
<keyword evidence="4 11" id="KW-0812">Transmembrane</keyword>
<dbReference type="RefSeq" id="WP_123280857.1">
    <property type="nucleotide sequence ID" value="NZ_RJTU01000030.1"/>
</dbReference>
<dbReference type="InterPro" id="IPR059000">
    <property type="entry name" value="ATPase_P-type_domA"/>
</dbReference>
<keyword evidence="9 11" id="KW-1133">Transmembrane helix</keyword>
<dbReference type="GO" id="GO:0016887">
    <property type="term" value="F:ATP hydrolysis activity"/>
    <property type="evidence" value="ECO:0007669"/>
    <property type="project" value="InterPro"/>
</dbReference>
<dbReference type="GO" id="GO:0055070">
    <property type="term" value="P:copper ion homeostasis"/>
    <property type="evidence" value="ECO:0007669"/>
    <property type="project" value="TreeGrafter"/>
</dbReference>
<organism evidence="14 15">
    <name type="scientific">Epilithonimonas hominis</name>
    <dbReference type="NCBI Taxonomy" id="420404"/>
    <lineage>
        <taxon>Bacteria</taxon>
        <taxon>Pseudomonadati</taxon>
        <taxon>Bacteroidota</taxon>
        <taxon>Flavobacteriia</taxon>
        <taxon>Flavobacteriales</taxon>
        <taxon>Weeksellaceae</taxon>
        <taxon>Chryseobacterium group</taxon>
        <taxon>Epilithonimonas</taxon>
    </lineage>
</organism>
<protein>
    <submittedName>
        <fullName evidence="14">Copper-translocating P-type ATPase</fullName>
    </submittedName>
</protein>
<dbReference type="GO" id="GO:0060003">
    <property type="term" value="P:copper ion export"/>
    <property type="evidence" value="ECO:0007669"/>
    <property type="project" value="UniProtKB-ARBA"/>
</dbReference>
<feature type="transmembrane region" description="Helical" evidence="11">
    <location>
        <begin position="832"/>
        <end position="851"/>
    </location>
</feature>
<dbReference type="GO" id="GO:0005886">
    <property type="term" value="C:plasma membrane"/>
    <property type="evidence" value="ECO:0007669"/>
    <property type="project" value="UniProtKB-SubCell"/>
</dbReference>
<evidence type="ECO:0000256" key="5">
    <source>
        <dbReference type="ARBA" id="ARBA00022723"/>
    </source>
</evidence>
<dbReference type="InterPro" id="IPR045800">
    <property type="entry name" value="HMBD"/>
</dbReference>
<dbReference type="InterPro" id="IPR023298">
    <property type="entry name" value="ATPase_P-typ_TM_dom_sf"/>
</dbReference>
<dbReference type="NCBIfam" id="TIGR01511">
    <property type="entry name" value="ATPase-IB1_Cu"/>
    <property type="match status" value="1"/>
</dbReference>
<dbReference type="Pfam" id="PF00702">
    <property type="entry name" value="Hydrolase"/>
    <property type="match status" value="1"/>
</dbReference>
<dbReference type="EMBL" id="RJTU01000030">
    <property type="protein sequence ID" value="ROI14205.1"/>
    <property type="molecule type" value="Genomic_DNA"/>
</dbReference>
<feature type="transmembrane region" description="Helical" evidence="11">
    <location>
        <begin position="324"/>
        <end position="342"/>
    </location>
</feature>
<dbReference type="PRINTS" id="PR00119">
    <property type="entry name" value="CATATPASE"/>
</dbReference>
<keyword evidence="7 11" id="KW-0067">ATP-binding</keyword>
<dbReference type="NCBIfam" id="TIGR01525">
    <property type="entry name" value="ATPase-IB_hvy"/>
    <property type="match status" value="1"/>
</dbReference>
<dbReference type="SUPFAM" id="SSF56784">
    <property type="entry name" value="HAD-like"/>
    <property type="match status" value="1"/>
</dbReference>
<feature type="transmembrane region" description="Helical" evidence="11">
    <location>
        <begin position="479"/>
        <end position="498"/>
    </location>
</feature>
<feature type="transmembrane region" description="Helical" evidence="11">
    <location>
        <begin position="504"/>
        <end position="527"/>
    </location>
</feature>
<keyword evidence="6 11" id="KW-0547">Nucleotide-binding</keyword>
<dbReference type="Gene3D" id="2.70.150.10">
    <property type="entry name" value="Calcium-transporting ATPase, cytoplasmic transduction domain A"/>
    <property type="match status" value="1"/>
</dbReference>
<evidence type="ECO:0000256" key="3">
    <source>
        <dbReference type="ARBA" id="ARBA00022475"/>
    </source>
</evidence>
<reference evidence="15" key="1">
    <citation type="submission" date="2018-11" db="EMBL/GenBank/DDBJ databases">
        <title>Proposal to divide the Flavobacteriaceae and reorganize its genera based on Amino Acid Identity values calculated from whole genome sequences.</title>
        <authorList>
            <person name="Nicholson A.C."/>
            <person name="Gulvik C.A."/>
            <person name="Whitney A.M."/>
            <person name="Humrighouse B.W."/>
            <person name="Bell M."/>
            <person name="Holmes B."/>
            <person name="Steigerwalt A."/>
            <person name="Villarma A."/>
            <person name="Sheth M."/>
            <person name="Batra D."/>
            <person name="Pryor J."/>
            <person name="Bernardet J.-F."/>
            <person name="Hugo C."/>
            <person name="Kampfer P."/>
            <person name="Newman J."/>
            <person name="Mcquiston J."/>
        </authorList>
    </citation>
    <scope>NUCLEOTIDE SEQUENCE [LARGE SCALE GENOMIC DNA]</scope>
    <source>
        <strain evidence="15">DSM 22165</strain>
    </source>
</reference>
<evidence type="ECO:0000259" key="13">
    <source>
        <dbReference type="Pfam" id="PF19335"/>
    </source>
</evidence>
<evidence type="ECO:0000256" key="6">
    <source>
        <dbReference type="ARBA" id="ARBA00022741"/>
    </source>
</evidence>
<evidence type="ECO:0000259" key="12">
    <source>
        <dbReference type="Pfam" id="PF00122"/>
    </source>
</evidence>
<dbReference type="SFLD" id="SFLDG00002">
    <property type="entry name" value="C1.7:_P-type_atpase_like"/>
    <property type="match status" value="1"/>
</dbReference>
<dbReference type="SUPFAM" id="SSF81653">
    <property type="entry name" value="Calcium ATPase, transduction domain A"/>
    <property type="match status" value="1"/>
</dbReference>
<comment type="subcellular location">
    <subcellularLocation>
        <location evidence="1">Cell membrane</location>
        <topology evidence="1">Multi-pass membrane protein</topology>
    </subcellularLocation>
</comment>
<dbReference type="NCBIfam" id="TIGR01494">
    <property type="entry name" value="ATPase_P-type"/>
    <property type="match status" value="2"/>
</dbReference>
<feature type="transmembrane region" description="Helical" evidence="11">
    <location>
        <begin position="250"/>
        <end position="273"/>
    </location>
</feature>
<dbReference type="GO" id="GO:0005524">
    <property type="term" value="F:ATP binding"/>
    <property type="evidence" value="ECO:0007669"/>
    <property type="project" value="UniProtKB-UniRule"/>
</dbReference>
<dbReference type="SUPFAM" id="SSF81665">
    <property type="entry name" value="Calcium ATPase, transmembrane domain M"/>
    <property type="match status" value="1"/>
</dbReference>
<dbReference type="PRINTS" id="PR00943">
    <property type="entry name" value="CUATPASE"/>
</dbReference>
<evidence type="ECO:0000256" key="10">
    <source>
        <dbReference type="ARBA" id="ARBA00023136"/>
    </source>
</evidence>
<accession>A0A3N0XAM3</accession>
<dbReference type="Proteomes" id="UP000267623">
    <property type="component" value="Unassembled WGS sequence"/>
</dbReference>
<name>A0A3N0XAM3_9FLAO</name>